<evidence type="ECO:0000313" key="2">
    <source>
        <dbReference type="EMBL" id="CAG5017490.1"/>
    </source>
</evidence>
<feature type="domain" description="BON" evidence="1">
    <location>
        <begin position="79"/>
        <end position="146"/>
    </location>
</feature>
<dbReference type="Pfam" id="PF04972">
    <property type="entry name" value="BON"/>
    <property type="match status" value="2"/>
</dbReference>
<dbReference type="Gene3D" id="3.30.1340.30">
    <property type="match status" value="1"/>
</dbReference>
<dbReference type="EMBL" id="CAJRAF010000004">
    <property type="protein sequence ID" value="CAG5017490.1"/>
    <property type="molecule type" value="Genomic_DNA"/>
</dbReference>
<evidence type="ECO:0000259" key="1">
    <source>
        <dbReference type="PROSITE" id="PS50914"/>
    </source>
</evidence>
<dbReference type="Proteomes" id="UP000680038">
    <property type="component" value="Unassembled WGS sequence"/>
</dbReference>
<dbReference type="RefSeq" id="WP_215242119.1">
    <property type="nucleotide sequence ID" value="NZ_CAJRAF010000004.1"/>
</dbReference>
<sequence>MKTDNEIKTEIYAILAEKPALRESLNRIDISIENGIAILVGSIDSHQNRNDLLEVLSRYENLSILTDLTVDPDMMETDADCQLAKTIKNALHSTFIHDDEIEVKVSRGRVFLEGKVYSETERNLAFQSVDRIFGVRRICNNLTFPRNSMR</sequence>
<dbReference type="InterPro" id="IPR051686">
    <property type="entry name" value="Lipoprotein_DolP"/>
</dbReference>
<dbReference type="AlphaFoldDB" id="A0A916JIZ2"/>
<protein>
    <recommendedName>
        <fullName evidence="1">BON domain-containing protein</fullName>
    </recommendedName>
</protein>
<name>A0A916JIZ2_9BACT</name>
<dbReference type="PANTHER" id="PTHR34606">
    <property type="entry name" value="BON DOMAIN-CONTAINING PROTEIN"/>
    <property type="match status" value="1"/>
</dbReference>
<comment type="caution">
    <text evidence="2">The sequence shown here is derived from an EMBL/GenBank/DDBJ whole genome shotgun (WGS) entry which is preliminary data.</text>
</comment>
<keyword evidence="3" id="KW-1185">Reference proteome</keyword>
<dbReference type="PANTHER" id="PTHR34606:SF15">
    <property type="entry name" value="BON DOMAIN-CONTAINING PROTEIN"/>
    <property type="match status" value="1"/>
</dbReference>
<evidence type="ECO:0000313" key="3">
    <source>
        <dbReference type="Proteomes" id="UP000680038"/>
    </source>
</evidence>
<organism evidence="2 3">
    <name type="scientific">Dyadobacter helix</name>
    <dbReference type="NCBI Taxonomy" id="2822344"/>
    <lineage>
        <taxon>Bacteria</taxon>
        <taxon>Pseudomonadati</taxon>
        <taxon>Bacteroidota</taxon>
        <taxon>Cytophagia</taxon>
        <taxon>Cytophagales</taxon>
        <taxon>Spirosomataceae</taxon>
        <taxon>Dyadobacter</taxon>
    </lineage>
</organism>
<proteinExistence type="predicted"/>
<gene>
    <name evidence="2" type="ORF">DYBT9275_05783</name>
</gene>
<dbReference type="PROSITE" id="PS50914">
    <property type="entry name" value="BON"/>
    <property type="match status" value="1"/>
</dbReference>
<accession>A0A916JIZ2</accession>
<reference evidence="2" key="1">
    <citation type="submission" date="2021-04" db="EMBL/GenBank/DDBJ databases">
        <authorList>
            <person name="Rodrigo-Torres L."/>
            <person name="Arahal R. D."/>
            <person name="Lucena T."/>
        </authorList>
    </citation>
    <scope>NUCLEOTIDE SEQUENCE</scope>
    <source>
        <strain evidence="2">CECT 9275</strain>
    </source>
</reference>
<dbReference type="InterPro" id="IPR007055">
    <property type="entry name" value="BON_dom"/>
</dbReference>